<proteinExistence type="inferred from homology"/>
<keyword evidence="5" id="KW-0812">Transmembrane</keyword>
<gene>
    <name evidence="8" type="ORF">FLL45_20760</name>
</gene>
<dbReference type="PANTHER" id="PTHR32089:SF112">
    <property type="entry name" value="LYSOZYME-LIKE PROTEIN-RELATED"/>
    <property type="match status" value="1"/>
</dbReference>
<keyword evidence="5" id="KW-0472">Membrane</keyword>
<dbReference type="SMART" id="SM00304">
    <property type="entry name" value="HAMP"/>
    <property type="match status" value="1"/>
</dbReference>
<dbReference type="InterPro" id="IPR004089">
    <property type="entry name" value="MCPsignal_dom"/>
</dbReference>
<dbReference type="CDD" id="cd06225">
    <property type="entry name" value="HAMP"/>
    <property type="match status" value="1"/>
</dbReference>
<dbReference type="GO" id="GO:0016020">
    <property type="term" value="C:membrane"/>
    <property type="evidence" value="ECO:0007669"/>
    <property type="project" value="UniProtKB-SubCell"/>
</dbReference>
<dbReference type="SMART" id="SM00283">
    <property type="entry name" value="MA"/>
    <property type="match status" value="1"/>
</dbReference>
<reference evidence="8 9" key="1">
    <citation type="submission" date="2019-06" db="EMBL/GenBank/DDBJ databases">
        <title>Draft genome of Aliikangiella marina GYP-15.</title>
        <authorList>
            <person name="Wang G."/>
        </authorList>
    </citation>
    <scope>NUCLEOTIDE SEQUENCE [LARGE SCALE GENOMIC DNA]</scope>
    <source>
        <strain evidence="8 9">GYP-15</strain>
    </source>
</reference>
<dbReference type="FunFam" id="1.10.287.950:FF:000001">
    <property type="entry name" value="Methyl-accepting chemotaxis sensory transducer"/>
    <property type="match status" value="1"/>
</dbReference>
<keyword evidence="2 4" id="KW-0807">Transducer</keyword>
<dbReference type="AlphaFoldDB" id="A0A545T2Y6"/>
<dbReference type="RefSeq" id="WP_142943983.1">
    <property type="nucleotide sequence ID" value="NZ_VIKR01000006.1"/>
</dbReference>
<name>A0A545T2Y6_9GAMM</name>
<keyword evidence="5" id="KW-1133">Transmembrane helix</keyword>
<comment type="similarity">
    <text evidence="3">Belongs to the methyl-accepting chemotaxis (MCP) protein family.</text>
</comment>
<dbReference type="Proteomes" id="UP000317839">
    <property type="component" value="Unassembled WGS sequence"/>
</dbReference>
<evidence type="ECO:0000313" key="9">
    <source>
        <dbReference type="Proteomes" id="UP000317839"/>
    </source>
</evidence>
<accession>A0A545T2Y6</accession>
<dbReference type="InterPro" id="IPR003660">
    <property type="entry name" value="HAMP_dom"/>
</dbReference>
<evidence type="ECO:0000259" key="6">
    <source>
        <dbReference type="PROSITE" id="PS50111"/>
    </source>
</evidence>
<feature type="transmembrane region" description="Helical" evidence="5">
    <location>
        <begin position="189"/>
        <end position="209"/>
    </location>
</feature>
<evidence type="ECO:0000256" key="2">
    <source>
        <dbReference type="ARBA" id="ARBA00023224"/>
    </source>
</evidence>
<dbReference type="EMBL" id="VIKR01000006">
    <property type="protein sequence ID" value="TQV71584.1"/>
    <property type="molecule type" value="Genomic_DNA"/>
</dbReference>
<evidence type="ECO:0000256" key="3">
    <source>
        <dbReference type="ARBA" id="ARBA00029447"/>
    </source>
</evidence>
<dbReference type="Pfam" id="PF00672">
    <property type="entry name" value="HAMP"/>
    <property type="match status" value="1"/>
</dbReference>
<evidence type="ECO:0000256" key="1">
    <source>
        <dbReference type="ARBA" id="ARBA00004370"/>
    </source>
</evidence>
<evidence type="ECO:0000256" key="5">
    <source>
        <dbReference type="SAM" id="Phobius"/>
    </source>
</evidence>
<feature type="domain" description="HAMP" evidence="7">
    <location>
        <begin position="210"/>
        <end position="263"/>
    </location>
</feature>
<dbReference type="SUPFAM" id="SSF58104">
    <property type="entry name" value="Methyl-accepting chemotaxis protein (MCP) signaling domain"/>
    <property type="match status" value="1"/>
</dbReference>
<dbReference type="Gene3D" id="6.10.340.10">
    <property type="match status" value="1"/>
</dbReference>
<keyword evidence="9" id="KW-1185">Reference proteome</keyword>
<comment type="subcellular location">
    <subcellularLocation>
        <location evidence="1">Membrane</location>
    </subcellularLocation>
</comment>
<protein>
    <submittedName>
        <fullName evidence="8">Methyl-accepting chemotaxis protein</fullName>
    </submittedName>
</protein>
<dbReference type="PROSITE" id="PS50885">
    <property type="entry name" value="HAMP"/>
    <property type="match status" value="1"/>
</dbReference>
<feature type="domain" description="Methyl-accepting transducer" evidence="6">
    <location>
        <begin position="268"/>
        <end position="504"/>
    </location>
</feature>
<dbReference type="OrthoDB" id="2489132at2"/>
<evidence type="ECO:0000256" key="4">
    <source>
        <dbReference type="PROSITE-ProRule" id="PRU00284"/>
    </source>
</evidence>
<sequence>MNKLKQVRTKLLLLSAVPLLVFTIMMIVSMTTLGSASTSAQQTMELRLQQTQSLNSIVRAYTHNVIDIAHKARSGMMLWGDAAKTVTEGKATILSEWENVKSMSLSEAEQILFDEASPLFHESILTLEKLEGFIEEQSSYSMGNFVDLELYTSLDPLLLKLDELVKLQKEIATKEAKANLEMSESLNQIFTALLLVVALLIILVAVSIFRSINAPLEKLKATMINVEQDSNLSLRVDINSQDEFGEIGAKFNAMMERIRELVQMLSATGKALGHSAENMLIASEDSQTQTANTKDELSVAASSVEEMSQSADNIFQNIEQTRAVTREADAQVQKNLAMINDATTRIETLANQISKSAEQVDVVREHGQQIDAILTVIKSVAEQTNLLALNAAIEAARAGEQGRGFAVVADEVRSLAQRTQESTQEIETVIINIRESTEIAASQMYENAEHANQSATFVKETEDHLQVIMDSFSEIRDQNRAISESFGEQTQAIKSVNESVHRIFGLAENGAKTAQNTYQNASNIDKLNQELNKALNQFSI</sequence>
<dbReference type="Pfam" id="PF00015">
    <property type="entry name" value="MCPsignal"/>
    <property type="match status" value="1"/>
</dbReference>
<dbReference type="GO" id="GO:0007165">
    <property type="term" value="P:signal transduction"/>
    <property type="evidence" value="ECO:0007669"/>
    <property type="project" value="UniProtKB-KW"/>
</dbReference>
<dbReference type="Gene3D" id="1.10.287.950">
    <property type="entry name" value="Methyl-accepting chemotaxis protein"/>
    <property type="match status" value="1"/>
</dbReference>
<evidence type="ECO:0000259" key="7">
    <source>
        <dbReference type="PROSITE" id="PS50885"/>
    </source>
</evidence>
<dbReference type="PANTHER" id="PTHR32089">
    <property type="entry name" value="METHYL-ACCEPTING CHEMOTAXIS PROTEIN MCPB"/>
    <property type="match status" value="1"/>
</dbReference>
<organism evidence="8 9">
    <name type="scientific">Aliikangiella marina</name>
    <dbReference type="NCBI Taxonomy" id="1712262"/>
    <lineage>
        <taxon>Bacteria</taxon>
        <taxon>Pseudomonadati</taxon>
        <taxon>Pseudomonadota</taxon>
        <taxon>Gammaproteobacteria</taxon>
        <taxon>Oceanospirillales</taxon>
        <taxon>Pleioneaceae</taxon>
        <taxon>Aliikangiella</taxon>
    </lineage>
</organism>
<dbReference type="PROSITE" id="PS50111">
    <property type="entry name" value="CHEMOTAXIS_TRANSDUC_2"/>
    <property type="match status" value="1"/>
</dbReference>
<comment type="caution">
    <text evidence="8">The sequence shown here is derived from an EMBL/GenBank/DDBJ whole genome shotgun (WGS) entry which is preliminary data.</text>
</comment>
<evidence type="ECO:0000313" key="8">
    <source>
        <dbReference type="EMBL" id="TQV71584.1"/>
    </source>
</evidence>
<dbReference type="GO" id="GO:0006935">
    <property type="term" value="P:chemotaxis"/>
    <property type="evidence" value="ECO:0007669"/>
    <property type="project" value="UniProtKB-ARBA"/>
</dbReference>